<sequence length="323" mass="33154">MRGKAALLLTLLPALTLPGCRPESAGPQARVTGQAGQQDAPAAPEPPERTATATPEPTPDRATVQIVRATRDGVVFITRFTPLQGGLLFAPRPDPDAPPGDVEVPAASGSGFVIDRAGHVLTNYHVVQGASEILVRLHASGREYPATVVGAAPDSDLALLRVQGVPAAEWRPLPLGDSDALEVGEKAIALGSPFGLTFTVTEGIVLAVGRVIPTGVDAVPQPSIQTDAAINPGNSGGPLLNSRGEVIGVNTQILSPVRGAGGTGQNAGVGFAVPINVARALLPRLRAGELIRLPHLGLLVLNLRDLTPAVRRDLGLPDSGLLV</sequence>
<dbReference type="GO" id="GO:0004252">
    <property type="term" value="F:serine-type endopeptidase activity"/>
    <property type="evidence" value="ECO:0007669"/>
    <property type="project" value="InterPro"/>
</dbReference>
<dbReference type="EMBL" id="FNZA01000013">
    <property type="protein sequence ID" value="SEJ66385.1"/>
    <property type="molecule type" value="Genomic_DNA"/>
</dbReference>
<dbReference type="GO" id="GO:0006508">
    <property type="term" value="P:proteolysis"/>
    <property type="evidence" value="ECO:0007669"/>
    <property type="project" value="UniProtKB-KW"/>
</dbReference>
<evidence type="ECO:0000256" key="1">
    <source>
        <dbReference type="ARBA" id="ARBA00022670"/>
    </source>
</evidence>
<gene>
    <name evidence="4" type="ORF">SAMN04488058_11362</name>
</gene>
<dbReference type="InterPro" id="IPR051201">
    <property type="entry name" value="Chloro_Bact_Ser_Proteases"/>
</dbReference>
<dbReference type="PANTHER" id="PTHR43343">
    <property type="entry name" value="PEPTIDASE S12"/>
    <property type="match status" value="1"/>
</dbReference>
<accession>A0A1H7AZ95</accession>
<protein>
    <submittedName>
        <fullName evidence="4">Trypsin-like peptidase domain-containing protein</fullName>
    </submittedName>
</protein>
<dbReference type="InterPro" id="IPR009003">
    <property type="entry name" value="Peptidase_S1_PA"/>
</dbReference>
<dbReference type="InterPro" id="IPR001940">
    <property type="entry name" value="Peptidase_S1C"/>
</dbReference>
<dbReference type="SUPFAM" id="SSF50494">
    <property type="entry name" value="Trypsin-like serine proteases"/>
    <property type="match status" value="1"/>
</dbReference>
<feature type="compositionally biased region" description="Low complexity" evidence="3">
    <location>
        <begin position="49"/>
        <end position="61"/>
    </location>
</feature>
<evidence type="ECO:0000256" key="3">
    <source>
        <dbReference type="SAM" id="MobiDB-lite"/>
    </source>
</evidence>
<reference evidence="5" key="1">
    <citation type="submission" date="2016-10" db="EMBL/GenBank/DDBJ databases">
        <authorList>
            <person name="Varghese N."/>
            <person name="Submissions S."/>
        </authorList>
    </citation>
    <scope>NUCLEOTIDE SEQUENCE [LARGE SCALE GENOMIC DNA]</scope>
    <source>
        <strain evidence="5">CGMCC 1.10218</strain>
    </source>
</reference>
<keyword evidence="1" id="KW-0645">Protease</keyword>
<dbReference type="STRING" id="856736.SAMN04488058_11362"/>
<evidence type="ECO:0000313" key="4">
    <source>
        <dbReference type="EMBL" id="SEJ66385.1"/>
    </source>
</evidence>
<dbReference type="PRINTS" id="PR00834">
    <property type="entry name" value="PROTEASES2C"/>
</dbReference>
<name>A0A1H7AZ95_9DEIO</name>
<keyword evidence="5" id="KW-1185">Reference proteome</keyword>
<evidence type="ECO:0000313" key="5">
    <source>
        <dbReference type="Proteomes" id="UP000199223"/>
    </source>
</evidence>
<keyword evidence="2" id="KW-0378">Hydrolase</keyword>
<dbReference type="Gene3D" id="2.40.10.120">
    <property type="match status" value="1"/>
</dbReference>
<feature type="region of interest" description="Disordered" evidence="3">
    <location>
        <begin position="17"/>
        <end position="61"/>
    </location>
</feature>
<dbReference type="RefSeq" id="WP_245745461.1">
    <property type="nucleotide sequence ID" value="NZ_FNZA01000013.1"/>
</dbReference>
<dbReference type="Proteomes" id="UP000199223">
    <property type="component" value="Unassembled WGS sequence"/>
</dbReference>
<dbReference type="PANTHER" id="PTHR43343:SF3">
    <property type="entry name" value="PROTEASE DO-LIKE 8, CHLOROPLASTIC"/>
    <property type="match status" value="1"/>
</dbReference>
<dbReference type="AlphaFoldDB" id="A0A1H7AZ95"/>
<organism evidence="4 5">
    <name type="scientific">Deinococcus reticulitermitis</name>
    <dbReference type="NCBI Taxonomy" id="856736"/>
    <lineage>
        <taxon>Bacteria</taxon>
        <taxon>Thermotogati</taxon>
        <taxon>Deinococcota</taxon>
        <taxon>Deinococci</taxon>
        <taxon>Deinococcales</taxon>
        <taxon>Deinococcaceae</taxon>
        <taxon>Deinococcus</taxon>
    </lineage>
</organism>
<dbReference type="Pfam" id="PF13365">
    <property type="entry name" value="Trypsin_2"/>
    <property type="match status" value="1"/>
</dbReference>
<proteinExistence type="predicted"/>
<feature type="compositionally biased region" description="Low complexity" evidence="3">
    <location>
        <begin position="32"/>
        <end position="42"/>
    </location>
</feature>
<evidence type="ECO:0000256" key="2">
    <source>
        <dbReference type="ARBA" id="ARBA00022801"/>
    </source>
</evidence>